<feature type="region of interest" description="Disordered" evidence="1">
    <location>
        <begin position="40"/>
        <end position="67"/>
    </location>
</feature>
<evidence type="ECO:0000313" key="2">
    <source>
        <dbReference type="EMBL" id="KAK5975957.1"/>
    </source>
</evidence>
<reference evidence="2 3" key="1">
    <citation type="submission" date="2019-10" db="EMBL/GenBank/DDBJ databases">
        <title>Assembly and Annotation for the nematode Trichostrongylus colubriformis.</title>
        <authorList>
            <person name="Martin J."/>
        </authorList>
    </citation>
    <scope>NUCLEOTIDE SEQUENCE [LARGE SCALE GENOMIC DNA]</scope>
    <source>
        <strain evidence="2">G859</strain>
        <tissue evidence="2">Whole worm</tissue>
    </source>
</reference>
<protein>
    <submittedName>
        <fullName evidence="2">Uncharacterized protein</fullName>
    </submittedName>
</protein>
<gene>
    <name evidence="2" type="ORF">GCK32_020174</name>
</gene>
<dbReference type="Proteomes" id="UP001331761">
    <property type="component" value="Unassembled WGS sequence"/>
</dbReference>
<dbReference type="EMBL" id="WIXE01012403">
    <property type="protein sequence ID" value="KAK5975957.1"/>
    <property type="molecule type" value="Genomic_DNA"/>
</dbReference>
<sequence length="137" mass="15070">AEGTTAERKSYGGIDADLLGIGLATGAPLDLEMEGSRVVPYRTRNVPRATSTETPPPPVLQKQTHVRAKGITKPKTAFERLAVDYKERLTGAGDMNKILKSLYSNAYIALVDAKEAPNVRLPLNIRRAELQYTQRLH</sequence>
<dbReference type="AlphaFoldDB" id="A0AAN8FKN2"/>
<proteinExistence type="predicted"/>
<accession>A0AAN8FKN2</accession>
<evidence type="ECO:0000313" key="3">
    <source>
        <dbReference type="Proteomes" id="UP001331761"/>
    </source>
</evidence>
<organism evidence="2 3">
    <name type="scientific">Trichostrongylus colubriformis</name>
    <name type="common">Black scour worm</name>
    <dbReference type="NCBI Taxonomy" id="6319"/>
    <lineage>
        <taxon>Eukaryota</taxon>
        <taxon>Metazoa</taxon>
        <taxon>Ecdysozoa</taxon>
        <taxon>Nematoda</taxon>
        <taxon>Chromadorea</taxon>
        <taxon>Rhabditida</taxon>
        <taxon>Rhabditina</taxon>
        <taxon>Rhabditomorpha</taxon>
        <taxon>Strongyloidea</taxon>
        <taxon>Trichostrongylidae</taxon>
        <taxon>Trichostrongylus</taxon>
    </lineage>
</organism>
<feature type="non-terminal residue" evidence="2">
    <location>
        <position position="1"/>
    </location>
</feature>
<evidence type="ECO:0000256" key="1">
    <source>
        <dbReference type="SAM" id="MobiDB-lite"/>
    </source>
</evidence>
<keyword evidence="3" id="KW-1185">Reference proteome</keyword>
<comment type="caution">
    <text evidence="2">The sequence shown here is derived from an EMBL/GenBank/DDBJ whole genome shotgun (WGS) entry which is preliminary data.</text>
</comment>
<name>A0AAN8FKN2_TRICO</name>